<sequence>MIDEYKVYVLALECGKFYVGITKEPARRYAEHKSGKGASFTYRYKPICIVFIRNTHTKYKRNAEQMEQNITVELMRKYGIENVRGGDYCQVSTQQLIDYMGKKKHEKIVQAYKSKKFANSYSKIDKVIAGLESGTMKVNRDGTATNVNSKKSPKSMEDGAETIPKTKQGCKKKKPKANFWWEDYKRINY</sequence>
<reference evidence="3 4" key="1">
    <citation type="submission" date="2017-10" db="EMBL/GenBank/DDBJ databases">
        <title>Resolving the taxonomy of Roseburia spp., Eubacterium rectale and Agathobacter spp. through phylogenomic analysis.</title>
        <authorList>
            <person name="Sheridan P.O."/>
            <person name="Walker A.W."/>
            <person name="Duncan S.H."/>
            <person name="Scott K.P."/>
            <person name="Toole P.W.O."/>
            <person name="Luis P."/>
            <person name="Flint H.J."/>
        </authorList>
    </citation>
    <scope>NUCLEOTIDE SEQUENCE [LARGE SCALE GENOMIC DNA]</scope>
    <source>
        <strain evidence="3 4">JK623</strain>
    </source>
</reference>
<feature type="region of interest" description="Disordered" evidence="1">
    <location>
        <begin position="143"/>
        <end position="171"/>
    </location>
</feature>
<reference evidence="3 4" key="2">
    <citation type="submission" date="2017-10" db="EMBL/GenBank/DDBJ databases">
        <authorList>
            <person name="Banno H."/>
            <person name="Chua N.-H."/>
        </authorList>
    </citation>
    <scope>NUCLEOTIDE SEQUENCE [LARGE SCALE GENOMIC DNA]</scope>
    <source>
        <strain evidence="3 4">JK623</strain>
    </source>
</reference>
<evidence type="ECO:0000259" key="2">
    <source>
        <dbReference type="PROSITE" id="PS50164"/>
    </source>
</evidence>
<keyword evidence="4" id="KW-1185">Reference proteome</keyword>
<protein>
    <recommendedName>
        <fullName evidence="2">GIY-YIG domain-containing protein</fullName>
    </recommendedName>
</protein>
<dbReference type="InterPro" id="IPR035901">
    <property type="entry name" value="GIY-YIG_endonuc_sf"/>
</dbReference>
<evidence type="ECO:0000313" key="4">
    <source>
        <dbReference type="Proteomes" id="UP000224563"/>
    </source>
</evidence>
<dbReference type="Gene3D" id="3.40.1440.10">
    <property type="entry name" value="GIY-YIG endonuclease"/>
    <property type="match status" value="1"/>
</dbReference>
<gene>
    <name evidence="3" type="ORF">CSX02_00460</name>
</gene>
<evidence type="ECO:0000256" key="1">
    <source>
        <dbReference type="SAM" id="MobiDB-lite"/>
    </source>
</evidence>
<proteinExistence type="predicted"/>
<dbReference type="InterPro" id="IPR000305">
    <property type="entry name" value="GIY-YIG_endonuc"/>
</dbReference>
<evidence type="ECO:0000313" key="3">
    <source>
        <dbReference type="EMBL" id="PHU38952.1"/>
    </source>
</evidence>
<feature type="domain" description="GIY-YIG" evidence="2">
    <location>
        <begin position="3"/>
        <end position="80"/>
    </location>
</feature>
<dbReference type="PROSITE" id="PS50164">
    <property type="entry name" value="GIY_YIG"/>
    <property type="match status" value="1"/>
</dbReference>
<dbReference type="AlphaFoldDB" id="A0A2G3E6N0"/>
<dbReference type="EMBL" id="PDYG01000001">
    <property type="protein sequence ID" value="PHU38952.1"/>
    <property type="molecule type" value="Genomic_DNA"/>
</dbReference>
<dbReference type="Pfam" id="PF01541">
    <property type="entry name" value="GIY-YIG"/>
    <property type="match status" value="1"/>
</dbReference>
<accession>A0A2G3E6N0</accession>
<dbReference type="Proteomes" id="UP000224563">
    <property type="component" value="Unassembled WGS sequence"/>
</dbReference>
<comment type="caution">
    <text evidence="3">The sequence shown here is derived from an EMBL/GenBank/DDBJ whole genome shotgun (WGS) entry which is preliminary data.</text>
</comment>
<organism evidence="3 4">
    <name type="scientific">Agathobacter ruminis</name>
    <dbReference type="NCBI Taxonomy" id="1712665"/>
    <lineage>
        <taxon>Bacteria</taxon>
        <taxon>Bacillati</taxon>
        <taxon>Bacillota</taxon>
        <taxon>Clostridia</taxon>
        <taxon>Lachnospirales</taxon>
        <taxon>Lachnospiraceae</taxon>
        <taxon>Agathobacter</taxon>
    </lineage>
</organism>
<dbReference type="SUPFAM" id="SSF82771">
    <property type="entry name" value="GIY-YIG endonuclease"/>
    <property type="match status" value="1"/>
</dbReference>
<name>A0A2G3E6N0_9FIRM</name>
<dbReference type="RefSeq" id="WP_099385216.1">
    <property type="nucleotide sequence ID" value="NZ_JANSWH010000050.1"/>
</dbReference>